<dbReference type="SUPFAM" id="SSF103473">
    <property type="entry name" value="MFS general substrate transporter"/>
    <property type="match status" value="1"/>
</dbReference>
<name>A0A1Y3B331_EURMA</name>
<proteinExistence type="predicted"/>
<dbReference type="GO" id="GO:0022857">
    <property type="term" value="F:transmembrane transporter activity"/>
    <property type="evidence" value="ECO:0007669"/>
    <property type="project" value="InterPro"/>
</dbReference>
<dbReference type="InterPro" id="IPR036259">
    <property type="entry name" value="MFS_trans_sf"/>
</dbReference>
<dbReference type="AlphaFoldDB" id="A0A1Y3B331"/>
<comment type="caution">
    <text evidence="2">The sequence shown here is derived from an EMBL/GenBank/DDBJ whole genome shotgun (WGS) entry which is preliminary data.</text>
</comment>
<keyword evidence="1" id="KW-1133">Transmembrane helix</keyword>
<keyword evidence="3" id="KW-1185">Reference proteome</keyword>
<dbReference type="Proteomes" id="UP000194236">
    <property type="component" value="Unassembled WGS sequence"/>
</dbReference>
<dbReference type="PANTHER" id="PTHR20765">
    <property type="entry name" value="SOLUTE CARRIER FAMILY 43 MEMBER 3-RELATED"/>
    <property type="match status" value="1"/>
</dbReference>
<evidence type="ECO:0000256" key="1">
    <source>
        <dbReference type="SAM" id="Phobius"/>
    </source>
</evidence>
<evidence type="ECO:0000313" key="2">
    <source>
        <dbReference type="EMBL" id="OTF74263.1"/>
    </source>
</evidence>
<organism evidence="2 3">
    <name type="scientific">Euroglyphus maynei</name>
    <name type="common">Mayne's house dust mite</name>
    <dbReference type="NCBI Taxonomy" id="6958"/>
    <lineage>
        <taxon>Eukaryota</taxon>
        <taxon>Metazoa</taxon>
        <taxon>Ecdysozoa</taxon>
        <taxon>Arthropoda</taxon>
        <taxon>Chelicerata</taxon>
        <taxon>Arachnida</taxon>
        <taxon>Acari</taxon>
        <taxon>Acariformes</taxon>
        <taxon>Sarcoptiformes</taxon>
        <taxon>Astigmata</taxon>
        <taxon>Psoroptidia</taxon>
        <taxon>Analgoidea</taxon>
        <taxon>Pyroglyphidae</taxon>
        <taxon>Pyroglyphinae</taxon>
        <taxon>Euroglyphus</taxon>
    </lineage>
</organism>
<dbReference type="InterPro" id="IPR011701">
    <property type="entry name" value="MFS"/>
</dbReference>
<feature type="transmembrane region" description="Helical" evidence="1">
    <location>
        <begin position="334"/>
        <end position="358"/>
    </location>
</feature>
<dbReference type="OrthoDB" id="6417381at2759"/>
<feature type="transmembrane region" description="Helical" evidence="1">
    <location>
        <begin position="75"/>
        <end position="98"/>
    </location>
</feature>
<sequence length="377" mass="43161">LNFCFFVIKDTSVRIIPAIIILGLVGVPLRIANMQIADFFPLKRSTIITLFSGAFSASPVIFVLIKYGYDNWSLSYFWATFSLFITSITLLPLNTFCLPRLSVRKREKTLLKRFDEYCAKIESLDMEMNKKKPHFINSKMLKTISDRINEQEADKLLQIQQSDCNNNKNNIDTSKKAIIVNFTQYQREKEAARKPGLFKRIIKPVKTDDANELPLRVSLLSISFLMHQLWFSWINTYMVLYSGSMALWLDRVTDDDHEKGRFTQTFGLVQVSALIIAPIAGDIIDRIVRRAQNVQDGNHRRLIQAQSGFGPILFTTLTLLAAVICRFFDTSIAVYLSIIFITILRALFIAVASAYLRVRYPANHFNRLNGIMCTIGM</sequence>
<dbReference type="EMBL" id="MUJZ01047919">
    <property type="protein sequence ID" value="OTF74263.1"/>
    <property type="molecule type" value="Genomic_DNA"/>
</dbReference>
<feature type="transmembrane region" description="Helical" evidence="1">
    <location>
        <begin position="15"/>
        <end position="33"/>
    </location>
</feature>
<feature type="transmembrane region" description="Helical" evidence="1">
    <location>
        <begin position="269"/>
        <end position="288"/>
    </location>
</feature>
<keyword evidence="1" id="KW-0472">Membrane</keyword>
<feature type="transmembrane region" description="Helical" evidence="1">
    <location>
        <begin position="45"/>
        <end position="69"/>
    </location>
</feature>
<evidence type="ECO:0000313" key="3">
    <source>
        <dbReference type="Proteomes" id="UP000194236"/>
    </source>
</evidence>
<protein>
    <submittedName>
        <fullName evidence="2">Uncharacterized protein</fullName>
    </submittedName>
</protein>
<dbReference type="Pfam" id="PF07690">
    <property type="entry name" value="MFS_1"/>
    <property type="match status" value="1"/>
</dbReference>
<gene>
    <name evidence="2" type="ORF">BLA29_005671</name>
</gene>
<keyword evidence="1" id="KW-0812">Transmembrane</keyword>
<feature type="non-terminal residue" evidence="2">
    <location>
        <position position="1"/>
    </location>
</feature>
<dbReference type="InterPro" id="IPR027197">
    <property type="entry name" value="SLC43A3"/>
</dbReference>
<accession>A0A1Y3B331</accession>
<feature type="transmembrane region" description="Helical" evidence="1">
    <location>
        <begin position="229"/>
        <end position="249"/>
    </location>
</feature>
<reference evidence="2 3" key="1">
    <citation type="submission" date="2017-03" db="EMBL/GenBank/DDBJ databases">
        <title>Genome Survey of Euroglyphus maynei.</title>
        <authorList>
            <person name="Arlian L.G."/>
            <person name="Morgan M.S."/>
            <person name="Rider S.D."/>
        </authorList>
    </citation>
    <scope>NUCLEOTIDE SEQUENCE [LARGE SCALE GENOMIC DNA]</scope>
    <source>
        <strain evidence="2">Arlian Lab</strain>
        <tissue evidence="2">Whole body</tissue>
    </source>
</reference>
<feature type="transmembrane region" description="Helical" evidence="1">
    <location>
        <begin position="309"/>
        <end position="328"/>
    </location>
</feature>
<dbReference type="PANTHER" id="PTHR20765:SF1">
    <property type="entry name" value="EQUILIBRATIVE NUCLEOBASE TRANSPORTER 1"/>
    <property type="match status" value="1"/>
</dbReference>